<name>A0A251U3I3_HELAN</name>
<reference evidence="3" key="2">
    <citation type="submission" date="2017-02" db="EMBL/GenBank/DDBJ databases">
        <title>Sunflower complete genome.</title>
        <authorList>
            <person name="Langlade N."/>
            <person name="Munos S."/>
        </authorList>
    </citation>
    <scope>NUCLEOTIDE SEQUENCE [LARGE SCALE GENOMIC DNA]</scope>
    <source>
        <tissue evidence="3">Leaves</tissue>
    </source>
</reference>
<proteinExistence type="predicted"/>
<organism evidence="3 4">
    <name type="scientific">Helianthus annuus</name>
    <name type="common">Common sunflower</name>
    <dbReference type="NCBI Taxonomy" id="4232"/>
    <lineage>
        <taxon>Eukaryota</taxon>
        <taxon>Viridiplantae</taxon>
        <taxon>Streptophyta</taxon>
        <taxon>Embryophyta</taxon>
        <taxon>Tracheophyta</taxon>
        <taxon>Spermatophyta</taxon>
        <taxon>Magnoliopsida</taxon>
        <taxon>eudicotyledons</taxon>
        <taxon>Gunneridae</taxon>
        <taxon>Pentapetalae</taxon>
        <taxon>asterids</taxon>
        <taxon>campanulids</taxon>
        <taxon>Asterales</taxon>
        <taxon>Asteraceae</taxon>
        <taxon>Asteroideae</taxon>
        <taxon>Heliantheae alliance</taxon>
        <taxon>Heliantheae</taxon>
        <taxon>Helianthus</taxon>
    </lineage>
</organism>
<dbReference type="PANTHER" id="PTHR32002:SF35">
    <property type="entry name" value="PROTEIN NLP6"/>
    <property type="match status" value="1"/>
</dbReference>
<dbReference type="InParanoid" id="A0A251U3I3"/>
<dbReference type="PANTHER" id="PTHR32002">
    <property type="entry name" value="PROTEIN NLP8"/>
    <property type="match status" value="1"/>
</dbReference>
<evidence type="ECO:0000313" key="4">
    <source>
        <dbReference type="Proteomes" id="UP000215914"/>
    </source>
</evidence>
<dbReference type="EMBL" id="CM007897">
    <property type="protein sequence ID" value="OTG17583.1"/>
    <property type="molecule type" value="Genomic_DNA"/>
</dbReference>
<gene>
    <name evidence="3" type="ORF">HannXRQ_Chr08g0213751</name>
    <name evidence="2" type="ORF">HanXRQr2_Chr17g0784151</name>
</gene>
<accession>A0A251U3I3</accession>
<evidence type="ECO:0008006" key="5">
    <source>
        <dbReference type="Google" id="ProtNLM"/>
    </source>
</evidence>
<reference evidence="2" key="3">
    <citation type="submission" date="2020-06" db="EMBL/GenBank/DDBJ databases">
        <title>Helianthus annuus Genome sequencing and assembly Release 2.</title>
        <authorList>
            <person name="Gouzy J."/>
            <person name="Langlade N."/>
            <person name="Munos S."/>
        </authorList>
    </citation>
    <scope>NUCLEOTIDE SEQUENCE</scope>
    <source>
        <tissue evidence="2">Leaves</tissue>
    </source>
</reference>
<reference evidence="2 4" key="1">
    <citation type="journal article" date="2017" name="Nature">
        <title>The sunflower genome provides insights into oil metabolism, flowering and Asterid evolution.</title>
        <authorList>
            <person name="Badouin H."/>
            <person name="Gouzy J."/>
            <person name="Grassa C.J."/>
            <person name="Murat F."/>
            <person name="Staton S.E."/>
            <person name="Cottret L."/>
            <person name="Lelandais-Briere C."/>
            <person name="Owens G.L."/>
            <person name="Carrere S."/>
            <person name="Mayjonade B."/>
            <person name="Legrand L."/>
            <person name="Gill N."/>
            <person name="Kane N.C."/>
            <person name="Bowers J.E."/>
            <person name="Hubner S."/>
            <person name="Bellec A."/>
            <person name="Berard A."/>
            <person name="Berges H."/>
            <person name="Blanchet N."/>
            <person name="Boniface M.C."/>
            <person name="Brunel D."/>
            <person name="Catrice O."/>
            <person name="Chaidir N."/>
            <person name="Claudel C."/>
            <person name="Donnadieu C."/>
            <person name="Faraut T."/>
            <person name="Fievet G."/>
            <person name="Helmstetter N."/>
            <person name="King M."/>
            <person name="Knapp S.J."/>
            <person name="Lai Z."/>
            <person name="Le Paslier M.C."/>
            <person name="Lippi Y."/>
            <person name="Lorenzon L."/>
            <person name="Mandel J.R."/>
            <person name="Marage G."/>
            <person name="Marchand G."/>
            <person name="Marquand E."/>
            <person name="Bret-Mestries E."/>
            <person name="Morien E."/>
            <person name="Nambeesan S."/>
            <person name="Nguyen T."/>
            <person name="Pegot-Espagnet P."/>
            <person name="Pouilly N."/>
            <person name="Raftis F."/>
            <person name="Sallet E."/>
            <person name="Schiex T."/>
            <person name="Thomas J."/>
            <person name="Vandecasteele C."/>
            <person name="Vares D."/>
            <person name="Vear F."/>
            <person name="Vautrin S."/>
            <person name="Crespi M."/>
            <person name="Mangin B."/>
            <person name="Burke J.M."/>
            <person name="Salse J."/>
            <person name="Munos S."/>
            <person name="Vincourt P."/>
            <person name="Rieseberg L.H."/>
            <person name="Langlade N.B."/>
        </authorList>
    </citation>
    <scope>NUCLEOTIDE SEQUENCE [LARGE SCALE GENOMIC DNA]</scope>
    <source>
        <strain evidence="4">cv. SF193</strain>
        <tissue evidence="2">Leaves</tissue>
    </source>
</reference>
<dbReference type="Gramene" id="mRNA:HanXRQr2_Chr17g0784151">
    <property type="protein sequence ID" value="mRNA:HanXRQr2_Chr17g0784151"/>
    <property type="gene ID" value="HanXRQr2_Chr17g0784151"/>
</dbReference>
<dbReference type="EMBL" id="MNCJ02000332">
    <property type="protein sequence ID" value="KAF5753803.1"/>
    <property type="molecule type" value="Genomic_DNA"/>
</dbReference>
<dbReference type="AlphaFoldDB" id="A0A251U3I3"/>
<dbReference type="Proteomes" id="UP000215914">
    <property type="component" value="Chromosome 8"/>
</dbReference>
<dbReference type="InterPro" id="IPR045012">
    <property type="entry name" value="NLP"/>
</dbReference>
<keyword evidence="4" id="KW-1185">Reference proteome</keyword>
<sequence>MLVVLVCGYILYIHVHIDGEVKKKIISTLQNLPLQDGESVLVLFWAAEEIKKYIFVLTTTFQPFLLSGNNKELHAFHVACLYNKLYVYRDTEELKEAAFGLAGMAYLYCTPQQTQDMHEYLKDHSPPCEHEMFTKKWGSYAVPVIDGNKCVGVLEVVTDTPRDYSNDITVAKGVIEHAGLQTTMQIDSTMRTYIRPKERSRITFTSPITSYCCLNKYFGLSSICAAKVLERVLKRRLPEGTFRNLCRSVGIPEWPCIRKTNNTRSFVTMNDDLISNPYEIMTTIPSAQEIRTNPFASETSGDTRDWNESEPELEPEPEHAHPSLMAATGDLMDNQDNNIYPARVHLDSMDIDHLRADPLWCENFFDWSGEHTMTSGDSEAWLSKFTFPYNNAPIANHGSMDDIGDFDIDSM</sequence>
<evidence type="ECO:0000313" key="3">
    <source>
        <dbReference type="EMBL" id="OTG17583.1"/>
    </source>
</evidence>
<evidence type="ECO:0000256" key="1">
    <source>
        <dbReference type="SAM" id="MobiDB-lite"/>
    </source>
</evidence>
<feature type="region of interest" description="Disordered" evidence="1">
    <location>
        <begin position="293"/>
        <end position="320"/>
    </location>
</feature>
<protein>
    <recommendedName>
        <fullName evidence="5">RWP-RK domain-containing protein</fullName>
    </recommendedName>
</protein>
<dbReference type="GO" id="GO:0003700">
    <property type="term" value="F:DNA-binding transcription factor activity"/>
    <property type="evidence" value="ECO:0007669"/>
    <property type="project" value="InterPro"/>
</dbReference>
<evidence type="ECO:0000313" key="2">
    <source>
        <dbReference type="EMBL" id="KAF5753803.1"/>
    </source>
</evidence>